<evidence type="ECO:0000313" key="4">
    <source>
        <dbReference type="Proteomes" id="UP000194236"/>
    </source>
</evidence>
<dbReference type="EMBL" id="MUJZ01022932">
    <property type="protein sequence ID" value="OTF79477.1"/>
    <property type="molecule type" value="Genomic_DNA"/>
</dbReference>
<dbReference type="SUPFAM" id="SSF48726">
    <property type="entry name" value="Immunoglobulin"/>
    <property type="match status" value="1"/>
</dbReference>
<dbReference type="InterPro" id="IPR036179">
    <property type="entry name" value="Ig-like_dom_sf"/>
</dbReference>
<dbReference type="PROSITE" id="PS50835">
    <property type="entry name" value="IG_LIKE"/>
    <property type="match status" value="1"/>
</dbReference>
<keyword evidence="1" id="KW-1015">Disulfide bond</keyword>
<dbReference type="InterPro" id="IPR007110">
    <property type="entry name" value="Ig-like_dom"/>
</dbReference>
<feature type="non-terminal residue" evidence="3">
    <location>
        <position position="95"/>
    </location>
</feature>
<gene>
    <name evidence="3" type="ORF">BLA29_013156</name>
</gene>
<evidence type="ECO:0000256" key="1">
    <source>
        <dbReference type="ARBA" id="ARBA00023157"/>
    </source>
</evidence>
<reference evidence="3 4" key="1">
    <citation type="submission" date="2017-03" db="EMBL/GenBank/DDBJ databases">
        <title>Genome Survey of Euroglyphus maynei.</title>
        <authorList>
            <person name="Arlian L.G."/>
            <person name="Morgan M.S."/>
            <person name="Rider S.D."/>
        </authorList>
    </citation>
    <scope>NUCLEOTIDE SEQUENCE [LARGE SCALE GENOMIC DNA]</scope>
    <source>
        <strain evidence="3">Arlian Lab</strain>
        <tissue evidence="3">Whole body</tissue>
    </source>
</reference>
<name>A0A1Y3BH51_EURMA</name>
<comment type="caution">
    <text evidence="3">The sequence shown here is derived from an EMBL/GenBank/DDBJ whole genome shotgun (WGS) entry which is preliminary data.</text>
</comment>
<dbReference type="AlphaFoldDB" id="A0A1Y3BH51"/>
<dbReference type="Pfam" id="PF08205">
    <property type="entry name" value="C2-set_2"/>
    <property type="match status" value="1"/>
</dbReference>
<dbReference type="Gene3D" id="2.60.40.10">
    <property type="entry name" value="Immunoglobulins"/>
    <property type="match status" value="1"/>
</dbReference>
<dbReference type="Proteomes" id="UP000194236">
    <property type="component" value="Unassembled WGS sequence"/>
</dbReference>
<sequence>MEIIGPSTSVREGDIAVIECVAYGSKPAAEIVWRNGIIDGHSIQNTIETNIDRITVNSRSKLEIIVGHQDHLNPITCEAANVAMRTPINKSTEIS</sequence>
<proteinExistence type="predicted"/>
<evidence type="ECO:0000259" key="2">
    <source>
        <dbReference type="PROSITE" id="PS50835"/>
    </source>
</evidence>
<evidence type="ECO:0000313" key="3">
    <source>
        <dbReference type="EMBL" id="OTF79477.1"/>
    </source>
</evidence>
<dbReference type="InterPro" id="IPR013783">
    <property type="entry name" value="Ig-like_fold"/>
</dbReference>
<dbReference type="InterPro" id="IPR013162">
    <property type="entry name" value="CD80_C2-set"/>
</dbReference>
<keyword evidence="4" id="KW-1185">Reference proteome</keyword>
<accession>A0A1Y3BH51</accession>
<protein>
    <recommendedName>
        <fullName evidence="2">Ig-like domain-containing protein</fullName>
    </recommendedName>
</protein>
<feature type="domain" description="Ig-like" evidence="2">
    <location>
        <begin position="1"/>
        <end position="95"/>
    </location>
</feature>
<organism evidence="3 4">
    <name type="scientific">Euroglyphus maynei</name>
    <name type="common">Mayne's house dust mite</name>
    <dbReference type="NCBI Taxonomy" id="6958"/>
    <lineage>
        <taxon>Eukaryota</taxon>
        <taxon>Metazoa</taxon>
        <taxon>Ecdysozoa</taxon>
        <taxon>Arthropoda</taxon>
        <taxon>Chelicerata</taxon>
        <taxon>Arachnida</taxon>
        <taxon>Acari</taxon>
        <taxon>Acariformes</taxon>
        <taxon>Sarcoptiformes</taxon>
        <taxon>Astigmata</taxon>
        <taxon>Psoroptidia</taxon>
        <taxon>Analgoidea</taxon>
        <taxon>Pyroglyphidae</taxon>
        <taxon>Pyroglyphinae</taxon>
        <taxon>Euroglyphus</taxon>
    </lineage>
</organism>